<evidence type="ECO:0000313" key="2">
    <source>
        <dbReference type="EMBL" id="AKB37974.1"/>
    </source>
</evidence>
<protein>
    <submittedName>
        <fullName evidence="2">GTPases-Sulfate adenylate transferase subunit 1</fullName>
    </submittedName>
</protein>
<dbReference type="AlphaFoldDB" id="A0A0E3PRM6"/>
<dbReference type="Proteomes" id="UP000033123">
    <property type="component" value="Chromosome"/>
</dbReference>
<reference evidence="2 3" key="1">
    <citation type="submission" date="2014-07" db="EMBL/GenBank/DDBJ databases">
        <title>Methanogenic archaea and the global carbon cycle.</title>
        <authorList>
            <person name="Henriksen J.R."/>
            <person name="Luke J."/>
            <person name="Reinhart S."/>
            <person name="Benedict M.N."/>
            <person name="Youngblut N.D."/>
            <person name="Metcalf M.E."/>
            <person name="Whitaker R.J."/>
            <person name="Metcalf W.W."/>
        </authorList>
    </citation>
    <scope>NUCLEOTIDE SEQUENCE [LARGE SCALE GENOMIC DNA]</scope>
    <source>
        <strain evidence="2 3">C2J</strain>
    </source>
</reference>
<dbReference type="GO" id="GO:0016740">
    <property type="term" value="F:transferase activity"/>
    <property type="evidence" value="ECO:0007669"/>
    <property type="project" value="UniProtKB-KW"/>
</dbReference>
<dbReference type="PATRIC" id="fig|1434118.4.peg.4366"/>
<evidence type="ECO:0000259" key="1">
    <source>
        <dbReference type="Pfam" id="PF13529"/>
    </source>
</evidence>
<dbReference type="InterPro" id="IPR039564">
    <property type="entry name" value="Peptidase_C39-like"/>
</dbReference>
<feature type="domain" description="Peptidase C39-like" evidence="1">
    <location>
        <begin position="265"/>
        <end position="384"/>
    </location>
</feature>
<name>A0A0E3PRM6_9EURY</name>
<dbReference type="EMBL" id="CP009508">
    <property type="protein sequence ID" value="AKB37974.1"/>
    <property type="molecule type" value="Genomic_DNA"/>
</dbReference>
<accession>A0A0E3PRM6</accession>
<gene>
    <name evidence="2" type="ORF">MSSAC_3384</name>
</gene>
<dbReference type="Pfam" id="PF13529">
    <property type="entry name" value="Peptidase_C39_2"/>
    <property type="match status" value="1"/>
</dbReference>
<organism evidence="2 3">
    <name type="scientific">Methanosarcina siciliae C2J</name>
    <dbReference type="NCBI Taxonomy" id="1434118"/>
    <lineage>
        <taxon>Archaea</taxon>
        <taxon>Methanobacteriati</taxon>
        <taxon>Methanobacteriota</taxon>
        <taxon>Stenosarchaea group</taxon>
        <taxon>Methanomicrobia</taxon>
        <taxon>Methanosarcinales</taxon>
        <taxon>Methanosarcinaceae</taxon>
        <taxon>Methanosarcina</taxon>
    </lineage>
</organism>
<dbReference type="GeneID" id="24873075"/>
<dbReference type="HOGENOM" id="CLU_060686_1_0_2"/>
<dbReference type="KEGG" id="msj:MSSAC_3384"/>
<proteinExistence type="predicted"/>
<sequence length="411" mass="45736">MNRNKIGVSILVLATLLVGMVLIPAVSAQEEKDYSVTAEEAFKHASANMISFIAADAPGFENWTGASVDPKPVELYDINGQKLFYQFSVYKEKKLIGTIDIYANKTLGNSFNDIAFDPETYKVAEAMKKSKEIAKNEYPDGEIKSTKMVVYSYPSIGAMTIIKDKVTGVKHRIFVDAYTLEEVEDKPATETELGVWSIYEMKWENGVEENLKEWEKSDQLTKSIEQAAANKGVNINAAVTEENIEKLSADAVTPKASGITLPVTKRGQENDVYCGCACCQMIGEYICDIYRTQDYIYDFQEWHDHNNLSGGLSISDAVGYCYYTQQQGGLGQRGTDDDYTLSSMDAVGEINNNRPFMSLIKGHFRLCYGYLSSGSLVYMYIIDPKPVGSGSYTIERCGANNEVARIYVRPS</sequence>
<keyword evidence="2" id="KW-0808">Transferase</keyword>
<evidence type="ECO:0000313" key="3">
    <source>
        <dbReference type="Proteomes" id="UP000033123"/>
    </source>
</evidence>
<dbReference type="RefSeq" id="WP_048184471.1">
    <property type="nucleotide sequence ID" value="NZ_CP009508.1"/>
</dbReference>